<sequence>MASAGMENARRATPPAIQEQDARSRKALQEAGGKAMRARRARGAGGAGGARKIAIPAGRRRQGIETIEPGLHAEEILVSTGIISIRIVSIGVV</sequence>
<dbReference type="Proteomes" id="UP000035050">
    <property type="component" value="Plasmid pPO70-1"/>
</dbReference>
<evidence type="ECO:0000313" key="2">
    <source>
        <dbReference type="EMBL" id="AKK24858.1"/>
    </source>
</evidence>
<evidence type="ECO:0000256" key="1">
    <source>
        <dbReference type="SAM" id="MobiDB-lite"/>
    </source>
</evidence>
<keyword evidence="2" id="KW-0614">Plasmid</keyword>
<evidence type="ECO:0000313" key="3">
    <source>
        <dbReference type="Proteomes" id="UP000035050"/>
    </source>
</evidence>
<dbReference type="AlphaFoldDB" id="A0A0G3IE78"/>
<dbReference type="RefSeq" id="WP_052654505.1">
    <property type="nucleotide sequence ID" value="NZ_CP011518.2"/>
</dbReference>
<protein>
    <submittedName>
        <fullName evidence="2">Uncharacterized protein</fullName>
    </submittedName>
</protein>
<dbReference type="EMBL" id="CP011518">
    <property type="protein sequence ID" value="AKK24858.1"/>
    <property type="molecule type" value="Genomic_DNA"/>
</dbReference>
<dbReference type="KEGG" id="pox:MB84_29245"/>
<reference evidence="2" key="1">
    <citation type="submission" date="2016-06" db="EMBL/GenBank/DDBJ databases">
        <title>Pandoraea oxalativorans DSM 23570 Genome Sequencing.</title>
        <authorList>
            <person name="Ee R."/>
            <person name="Lim Y.-L."/>
            <person name="Yong D."/>
            <person name="Yin W.-F."/>
            <person name="Chan K.-G."/>
        </authorList>
    </citation>
    <scope>NUCLEOTIDE SEQUENCE</scope>
    <source>
        <strain evidence="2">DSM 23570</strain>
        <plasmid evidence="2">pPO70-1</plasmid>
    </source>
</reference>
<gene>
    <name evidence="2" type="ORF">MB84_29245</name>
</gene>
<accession>A0A0G3IE78</accession>
<keyword evidence="3" id="KW-1185">Reference proteome</keyword>
<geneLocation type="plasmid" evidence="2 3">
    <name>pPO70-1</name>
</geneLocation>
<organism evidence="2 3">
    <name type="scientific">Pandoraea oxalativorans</name>
    <dbReference type="NCBI Taxonomy" id="573737"/>
    <lineage>
        <taxon>Bacteria</taxon>
        <taxon>Pseudomonadati</taxon>
        <taxon>Pseudomonadota</taxon>
        <taxon>Betaproteobacteria</taxon>
        <taxon>Burkholderiales</taxon>
        <taxon>Burkholderiaceae</taxon>
        <taxon>Pandoraea</taxon>
    </lineage>
</organism>
<feature type="region of interest" description="Disordered" evidence="1">
    <location>
        <begin position="1"/>
        <end position="54"/>
    </location>
</feature>
<name>A0A0G3IE78_9BURK</name>
<proteinExistence type="predicted"/>